<proteinExistence type="predicted"/>
<feature type="region of interest" description="Disordered" evidence="1">
    <location>
        <begin position="72"/>
        <end position="93"/>
    </location>
</feature>
<reference evidence="2" key="1">
    <citation type="submission" date="2020-03" db="EMBL/GenBank/DDBJ databases">
        <authorList>
            <person name="Weist P."/>
        </authorList>
    </citation>
    <scope>NUCLEOTIDE SEQUENCE</scope>
</reference>
<sequence length="183" mass="20212">MSKIVNQRPKTPSSRTWGEAGNPSAGNKGKPLDNERKKTWRNNERMTNKSRGHSVHGGGVVLLVLSRQDVARSTPTESPWQEGGGSRCSVASSSGDRSMWDIGVSYREVRGHQCVLQRDKRTSLCPIGVKDIRVSYRGKRKSVCHKGGQEDIGVSYRSKRTSVCPIGGCEDFGLTYQDQAPRH</sequence>
<dbReference type="Proteomes" id="UP001153269">
    <property type="component" value="Unassembled WGS sequence"/>
</dbReference>
<dbReference type="AlphaFoldDB" id="A0A9N7YJG9"/>
<gene>
    <name evidence="2" type="ORF">PLEPLA_LOCUS17142</name>
</gene>
<evidence type="ECO:0000313" key="2">
    <source>
        <dbReference type="EMBL" id="CAB1429167.1"/>
    </source>
</evidence>
<name>A0A9N7YJG9_PLEPL</name>
<organism evidence="2 3">
    <name type="scientific">Pleuronectes platessa</name>
    <name type="common">European plaice</name>
    <dbReference type="NCBI Taxonomy" id="8262"/>
    <lineage>
        <taxon>Eukaryota</taxon>
        <taxon>Metazoa</taxon>
        <taxon>Chordata</taxon>
        <taxon>Craniata</taxon>
        <taxon>Vertebrata</taxon>
        <taxon>Euteleostomi</taxon>
        <taxon>Actinopterygii</taxon>
        <taxon>Neopterygii</taxon>
        <taxon>Teleostei</taxon>
        <taxon>Neoteleostei</taxon>
        <taxon>Acanthomorphata</taxon>
        <taxon>Carangaria</taxon>
        <taxon>Pleuronectiformes</taxon>
        <taxon>Pleuronectoidei</taxon>
        <taxon>Pleuronectidae</taxon>
        <taxon>Pleuronectes</taxon>
    </lineage>
</organism>
<protein>
    <submittedName>
        <fullName evidence="2">Uncharacterized protein</fullName>
    </submittedName>
</protein>
<accession>A0A9N7YJG9</accession>
<feature type="region of interest" description="Disordered" evidence="1">
    <location>
        <begin position="1"/>
        <end position="56"/>
    </location>
</feature>
<evidence type="ECO:0000256" key="1">
    <source>
        <dbReference type="SAM" id="MobiDB-lite"/>
    </source>
</evidence>
<evidence type="ECO:0000313" key="3">
    <source>
        <dbReference type="Proteomes" id="UP001153269"/>
    </source>
</evidence>
<feature type="compositionally biased region" description="Polar residues" evidence="1">
    <location>
        <begin position="1"/>
        <end position="16"/>
    </location>
</feature>
<dbReference type="EMBL" id="CADEAL010001113">
    <property type="protein sequence ID" value="CAB1429167.1"/>
    <property type="molecule type" value="Genomic_DNA"/>
</dbReference>
<comment type="caution">
    <text evidence="2">The sequence shown here is derived from an EMBL/GenBank/DDBJ whole genome shotgun (WGS) entry which is preliminary data.</text>
</comment>
<keyword evidence="3" id="KW-1185">Reference proteome</keyword>
<feature type="compositionally biased region" description="Basic and acidic residues" evidence="1">
    <location>
        <begin position="30"/>
        <end position="47"/>
    </location>
</feature>